<name>A0A8J3AYR3_9ACTN</name>
<dbReference type="Proteomes" id="UP000649739">
    <property type="component" value="Unassembled WGS sequence"/>
</dbReference>
<evidence type="ECO:0000313" key="3">
    <source>
        <dbReference type="Proteomes" id="UP000649739"/>
    </source>
</evidence>
<dbReference type="RefSeq" id="WP_189168152.1">
    <property type="nucleotide sequence ID" value="NZ_BMQB01000001.1"/>
</dbReference>
<dbReference type="AlphaFoldDB" id="A0A8J3AYR3"/>
<evidence type="ECO:0000313" key="2">
    <source>
        <dbReference type="EMBL" id="GGJ76295.1"/>
    </source>
</evidence>
<feature type="region of interest" description="Disordered" evidence="1">
    <location>
        <begin position="1"/>
        <end position="34"/>
    </location>
</feature>
<evidence type="ECO:0000256" key="1">
    <source>
        <dbReference type="SAM" id="MobiDB-lite"/>
    </source>
</evidence>
<reference evidence="2" key="2">
    <citation type="submission" date="2020-09" db="EMBL/GenBank/DDBJ databases">
        <authorList>
            <person name="Sun Q."/>
            <person name="Ohkuma M."/>
        </authorList>
    </citation>
    <scope>NUCLEOTIDE SEQUENCE</scope>
    <source>
        <strain evidence="2">JCM 3090</strain>
    </source>
</reference>
<accession>A0A8J3AYR3</accession>
<keyword evidence="3" id="KW-1185">Reference proteome</keyword>
<comment type="caution">
    <text evidence="2">The sequence shown here is derived from an EMBL/GenBank/DDBJ whole genome shotgun (WGS) entry which is preliminary data.</text>
</comment>
<sequence length="58" mass="5974">MLRKVDGDAARQSSTLLGLKTKAGYSHTPTTPDEVKRAARAAAALVDAARRAHAATAG</sequence>
<organism evidence="2 3">
    <name type="scientific">Pilimelia anulata</name>
    <dbReference type="NCBI Taxonomy" id="53371"/>
    <lineage>
        <taxon>Bacteria</taxon>
        <taxon>Bacillati</taxon>
        <taxon>Actinomycetota</taxon>
        <taxon>Actinomycetes</taxon>
        <taxon>Micromonosporales</taxon>
        <taxon>Micromonosporaceae</taxon>
        <taxon>Pilimelia</taxon>
    </lineage>
</organism>
<proteinExistence type="predicted"/>
<gene>
    <name evidence="2" type="ORF">GCM10010123_02830</name>
</gene>
<protein>
    <submittedName>
        <fullName evidence="2">Uncharacterized protein</fullName>
    </submittedName>
</protein>
<reference evidence="2" key="1">
    <citation type="journal article" date="2014" name="Int. J. Syst. Evol. Microbiol.">
        <title>Complete genome sequence of Corynebacterium casei LMG S-19264T (=DSM 44701T), isolated from a smear-ripened cheese.</title>
        <authorList>
            <consortium name="US DOE Joint Genome Institute (JGI-PGF)"/>
            <person name="Walter F."/>
            <person name="Albersmeier A."/>
            <person name="Kalinowski J."/>
            <person name="Ruckert C."/>
        </authorList>
    </citation>
    <scope>NUCLEOTIDE SEQUENCE</scope>
    <source>
        <strain evidence="2">JCM 3090</strain>
    </source>
</reference>
<dbReference type="EMBL" id="BMQB01000001">
    <property type="protein sequence ID" value="GGJ76295.1"/>
    <property type="molecule type" value="Genomic_DNA"/>
</dbReference>